<reference evidence="2" key="1">
    <citation type="submission" date="2021-09" db="EMBL/GenBank/DDBJ databases">
        <title>The genome of Mauremys mutica provides insights into the evolution of semi-aquatic lifestyle.</title>
        <authorList>
            <person name="Gong S."/>
            <person name="Gao Y."/>
        </authorList>
    </citation>
    <scope>NUCLEOTIDE SEQUENCE</scope>
    <source>
        <strain evidence="2">MM-2020</strain>
        <tissue evidence="2">Muscle</tissue>
    </source>
</reference>
<sequence>MCVHVMGMWLQHVSVSSALHDSAMLGMTHTCRGAVSTCVSLGHAALTPLCLLGRTTLLGAMCPHTLPGMWLALAVRITFERGILLDPVPPTQKGFDCSQQLPGSIWSQFTLV</sequence>
<protein>
    <submittedName>
        <fullName evidence="2">Uncharacterized protein</fullName>
    </submittedName>
</protein>
<organism evidence="2 3">
    <name type="scientific">Mauremys mutica</name>
    <name type="common">yellowpond turtle</name>
    <dbReference type="NCBI Taxonomy" id="74926"/>
    <lineage>
        <taxon>Eukaryota</taxon>
        <taxon>Metazoa</taxon>
        <taxon>Chordata</taxon>
        <taxon>Craniata</taxon>
        <taxon>Vertebrata</taxon>
        <taxon>Euteleostomi</taxon>
        <taxon>Archelosauria</taxon>
        <taxon>Testudinata</taxon>
        <taxon>Testudines</taxon>
        <taxon>Cryptodira</taxon>
        <taxon>Durocryptodira</taxon>
        <taxon>Testudinoidea</taxon>
        <taxon>Geoemydidae</taxon>
        <taxon>Geoemydinae</taxon>
        <taxon>Mauremys</taxon>
    </lineage>
</organism>
<dbReference type="EMBL" id="JAHDVG010000469">
    <property type="protein sequence ID" value="KAH1180872.1"/>
    <property type="molecule type" value="Genomic_DNA"/>
</dbReference>
<feature type="chain" id="PRO_5039700261" evidence="1">
    <location>
        <begin position="19"/>
        <end position="112"/>
    </location>
</feature>
<keyword evidence="3" id="KW-1185">Reference proteome</keyword>
<evidence type="ECO:0000313" key="2">
    <source>
        <dbReference type="EMBL" id="KAH1180872.1"/>
    </source>
</evidence>
<name>A0A9D3XJK8_9SAUR</name>
<evidence type="ECO:0000256" key="1">
    <source>
        <dbReference type="SAM" id="SignalP"/>
    </source>
</evidence>
<feature type="signal peptide" evidence="1">
    <location>
        <begin position="1"/>
        <end position="18"/>
    </location>
</feature>
<comment type="caution">
    <text evidence="2">The sequence shown here is derived from an EMBL/GenBank/DDBJ whole genome shotgun (WGS) entry which is preliminary data.</text>
</comment>
<accession>A0A9D3XJK8</accession>
<dbReference type="AlphaFoldDB" id="A0A9D3XJK8"/>
<proteinExistence type="predicted"/>
<gene>
    <name evidence="2" type="ORF">KIL84_001806</name>
</gene>
<dbReference type="Proteomes" id="UP000827986">
    <property type="component" value="Unassembled WGS sequence"/>
</dbReference>
<evidence type="ECO:0000313" key="3">
    <source>
        <dbReference type="Proteomes" id="UP000827986"/>
    </source>
</evidence>
<keyword evidence="1" id="KW-0732">Signal</keyword>